<gene>
    <name evidence="1" type="ORF">LVIROSA_LOCUS27060</name>
</gene>
<evidence type="ECO:0000313" key="2">
    <source>
        <dbReference type="Proteomes" id="UP001157418"/>
    </source>
</evidence>
<dbReference type="AlphaFoldDB" id="A0AAU9NSZ9"/>
<dbReference type="EMBL" id="CAKMRJ010005412">
    <property type="protein sequence ID" value="CAH1440957.1"/>
    <property type="molecule type" value="Genomic_DNA"/>
</dbReference>
<sequence length="70" mass="7413">MTEKIRTYSQGKADARYVGQSLKQHTTQWKHNHVIHDPEDDVGDGVGDVGGVELGGGVLDGAVMAGPRLG</sequence>
<protein>
    <submittedName>
        <fullName evidence="1">Uncharacterized protein</fullName>
    </submittedName>
</protein>
<accession>A0AAU9NSZ9</accession>
<organism evidence="1 2">
    <name type="scientific">Lactuca virosa</name>
    <dbReference type="NCBI Taxonomy" id="75947"/>
    <lineage>
        <taxon>Eukaryota</taxon>
        <taxon>Viridiplantae</taxon>
        <taxon>Streptophyta</taxon>
        <taxon>Embryophyta</taxon>
        <taxon>Tracheophyta</taxon>
        <taxon>Spermatophyta</taxon>
        <taxon>Magnoliopsida</taxon>
        <taxon>eudicotyledons</taxon>
        <taxon>Gunneridae</taxon>
        <taxon>Pentapetalae</taxon>
        <taxon>asterids</taxon>
        <taxon>campanulids</taxon>
        <taxon>Asterales</taxon>
        <taxon>Asteraceae</taxon>
        <taxon>Cichorioideae</taxon>
        <taxon>Cichorieae</taxon>
        <taxon>Lactucinae</taxon>
        <taxon>Lactuca</taxon>
    </lineage>
</organism>
<evidence type="ECO:0000313" key="1">
    <source>
        <dbReference type="EMBL" id="CAH1440957.1"/>
    </source>
</evidence>
<comment type="caution">
    <text evidence="1">The sequence shown here is derived from an EMBL/GenBank/DDBJ whole genome shotgun (WGS) entry which is preliminary data.</text>
</comment>
<name>A0AAU9NSZ9_9ASTR</name>
<keyword evidence="2" id="KW-1185">Reference proteome</keyword>
<proteinExistence type="predicted"/>
<reference evidence="1 2" key="1">
    <citation type="submission" date="2022-01" db="EMBL/GenBank/DDBJ databases">
        <authorList>
            <person name="Xiong W."/>
            <person name="Schranz E."/>
        </authorList>
    </citation>
    <scope>NUCLEOTIDE SEQUENCE [LARGE SCALE GENOMIC DNA]</scope>
</reference>
<dbReference type="Proteomes" id="UP001157418">
    <property type="component" value="Unassembled WGS sequence"/>
</dbReference>